<dbReference type="InterPro" id="IPR005215">
    <property type="entry name" value="Trig_fac"/>
</dbReference>
<dbReference type="GO" id="GO:0044183">
    <property type="term" value="F:protein folding chaperone"/>
    <property type="evidence" value="ECO:0007669"/>
    <property type="project" value="TreeGrafter"/>
</dbReference>
<evidence type="ECO:0000256" key="9">
    <source>
        <dbReference type="HAMAP-Rule" id="MF_00303"/>
    </source>
</evidence>
<evidence type="ECO:0000256" key="1">
    <source>
        <dbReference type="ARBA" id="ARBA00000971"/>
    </source>
</evidence>
<evidence type="ECO:0000256" key="8">
    <source>
        <dbReference type="ARBA" id="ARBA00029986"/>
    </source>
</evidence>
<dbReference type="GO" id="GO:0043022">
    <property type="term" value="F:ribosome binding"/>
    <property type="evidence" value="ECO:0007669"/>
    <property type="project" value="TreeGrafter"/>
</dbReference>
<dbReference type="Gene3D" id="1.10.3120.10">
    <property type="entry name" value="Trigger factor, C-terminal domain"/>
    <property type="match status" value="1"/>
</dbReference>
<keyword evidence="9" id="KW-0963">Cytoplasm</keyword>
<dbReference type="InterPro" id="IPR008880">
    <property type="entry name" value="Trigger_fac_C"/>
</dbReference>
<keyword evidence="13" id="KW-1185">Reference proteome</keyword>
<dbReference type="GO" id="GO:0051301">
    <property type="term" value="P:cell division"/>
    <property type="evidence" value="ECO:0007669"/>
    <property type="project" value="UniProtKB-KW"/>
</dbReference>
<dbReference type="Gene3D" id="3.30.70.1050">
    <property type="entry name" value="Trigger factor ribosome-binding domain"/>
    <property type="match status" value="1"/>
</dbReference>
<keyword evidence="9" id="KW-0132">Cell division</keyword>
<dbReference type="SUPFAM" id="SSF109998">
    <property type="entry name" value="Triger factor/SurA peptide-binding domain-like"/>
    <property type="match status" value="1"/>
</dbReference>
<gene>
    <name evidence="9 12" type="primary">tig</name>
    <name evidence="12" type="ORF">H5P30_19835</name>
</gene>
<dbReference type="NCBIfam" id="TIGR00115">
    <property type="entry name" value="tig"/>
    <property type="match status" value="1"/>
</dbReference>
<proteinExistence type="inferred from homology"/>
<accession>A0A7X1E6A6</accession>
<comment type="function">
    <text evidence="9">Involved in protein export. Acts as a chaperone by maintaining the newly synthesized protein in an open conformation. Functions as a peptidyl-prolyl cis-trans isomerase.</text>
</comment>
<dbReference type="EMBL" id="JACHVA010000138">
    <property type="protein sequence ID" value="MBC2604039.1"/>
    <property type="molecule type" value="Genomic_DNA"/>
</dbReference>
<evidence type="ECO:0000313" key="13">
    <source>
        <dbReference type="Proteomes" id="UP000525652"/>
    </source>
</evidence>
<dbReference type="RefSeq" id="WP_185694656.1">
    <property type="nucleotide sequence ID" value="NZ_JACHVA010000138.1"/>
</dbReference>
<protein>
    <recommendedName>
        <fullName evidence="4 9">Trigger factor</fullName>
        <shortName evidence="9">TF</shortName>
        <ecNumber evidence="3 9">5.2.1.8</ecNumber>
    </recommendedName>
    <alternativeName>
        <fullName evidence="8 9">PPIase</fullName>
    </alternativeName>
</protein>
<comment type="subcellular location">
    <subcellularLocation>
        <location evidence="9">Cytoplasm</location>
    </subcellularLocation>
    <text evidence="9">About half TF is bound to the ribosome near the polypeptide exit tunnel while the other half is free in the cytoplasm.</text>
</comment>
<keyword evidence="7 9" id="KW-0413">Isomerase</keyword>
<evidence type="ECO:0000259" key="11">
    <source>
        <dbReference type="Pfam" id="PF05698"/>
    </source>
</evidence>
<comment type="domain">
    <text evidence="9">Consists of 3 domains; the N-terminus binds the ribosome, the middle domain has PPIase activity, while the C-terminus has intrinsic chaperone activity on its own.</text>
</comment>
<comment type="similarity">
    <text evidence="2 9">Belongs to the FKBP-type PPIase family. Tig subfamily.</text>
</comment>
<dbReference type="InterPro" id="IPR046357">
    <property type="entry name" value="PPIase_dom_sf"/>
</dbReference>
<dbReference type="SUPFAM" id="SSF102735">
    <property type="entry name" value="Trigger factor ribosome-binding domain"/>
    <property type="match status" value="1"/>
</dbReference>
<evidence type="ECO:0000256" key="3">
    <source>
        <dbReference type="ARBA" id="ARBA00013194"/>
    </source>
</evidence>
<dbReference type="GO" id="GO:0003755">
    <property type="term" value="F:peptidyl-prolyl cis-trans isomerase activity"/>
    <property type="evidence" value="ECO:0007669"/>
    <property type="project" value="UniProtKB-UniRule"/>
</dbReference>
<keyword evidence="6 9" id="KW-0143">Chaperone</keyword>
<name>A0A7X1E6A6_9BACT</name>
<dbReference type="PIRSF" id="PIRSF003095">
    <property type="entry name" value="Trigger_factor"/>
    <property type="match status" value="1"/>
</dbReference>
<evidence type="ECO:0000256" key="2">
    <source>
        <dbReference type="ARBA" id="ARBA00005464"/>
    </source>
</evidence>
<dbReference type="Pfam" id="PF05697">
    <property type="entry name" value="Trigger_N"/>
    <property type="match status" value="1"/>
</dbReference>
<comment type="catalytic activity">
    <reaction evidence="1 9">
        <text>[protein]-peptidylproline (omega=180) = [protein]-peptidylproline (omega=0)</text>
        <dbReference type="Rhea" id="RHEA:16237"/>
        <dbReference type="Rhea" id="RHEA-COMP:10747"/>
        <dbReference type="Rhea" id="RHEA-COMP:10748"/>
        <dbReference type="ChEBI" id="CHEBI:83833"/>
        <dbReference type="ChEBI" id="CHEBI:83834"/>
        <dbReference type="EC" id="5.2.1.8"/>
    </reaction>
</comment>
<dbReference type="EC" id="5.2.1.8" evidence="3 9"/>
<dbReference type="InterPro" id="IPR037041">
    <property type="entry name" value="Trigger_fac_C_sf"/>
</dbReference>
<sequence>MDIEIKEVTETRREVLVTFAPEDIAKEEKTILGEFTRHAKIPGFRPGKAPEHLLRKRYGKDIQEELKRKVLQAGYQKMEKDGDLKILNLVEVDDPKLDGEEPAVMKLVVDIKPSFTTPEYKGLALEREPAEVTEEEIDQAIEMTRAQRAEFNKVERAAEKTDYVRCSYVGKIDGEEIAEQVSERPMYGTQKSTWEEAGAEDAPGISEIAAALVGMKEGDTKTVESTFADDHEVEFLQDKTVSYDLEVLEVRERKLPEMDEEFLKTLNVETVEQLREQTTESLKGQKEQAGQNQLRQEATKKLADMVDFPVPESIVAAETNQILSNYMSRQMQQGASQEDFEKNREALFASASEEANRKVKLDLILDDIADAEKVEVTEEDMSNFLYSYAMQTRRSPDEIVKELQKDRARVVDIQRNIRRSKAVGKVIEAAEITETAAKS</sequence>
<dbReference type="GO" id="GO:0005737">
    <property type="term" value="C:cytoplasm"/>
    <property type="evidence" value="ECO:0007669"/>
    <property type="project" value="UniProtKB-SubCell"/>
</dbReference>
<comment type="caution">
    <text evidence="12">The sequence shown here is derived from an EMBL/GenBank/DDBJ whole genome shotgun (WGS) entry which is preliminary data.</text>
</comment>
<evidence type="ECO:0000256" key="6">
    <source>
        <dbReference type="ARBA" id="ARBA00023186"/>
    </source>
</evidence>
<dbReference type="PANTHER" id="PTHR30560">
    <property type="entry name" value="TRIGGER FACTOR CHAPERONE AND PEPTIDYL-PROLYL CIS/TRANS ISOMERASE"/>
    <property type="match status" value="1"/>
</dbReference>
<feature type="domain" description="Trigger factor ribosome-binding bacterial" evidence="10">
    <location>
        <begin position="1"/>
        <end position="142"/>
    </location>
</feature>
<reference evidence="12 13" key="1">
    <citation type="submission" date="2020-07" db="EMBL/GenBank/DDBJ databases">
        <authorList>
            <person name="Feng X."/>
        </authorList>
    </citation>
    <scope>NUCLEOTIDE SEQUENCE [LARGE SCALE GENOMIC DNA]</scope>
    <source>
        <strain evidence="12 13">JCM14086</strain>
    </source>
</reference>
<dbReference type="GO" id="GO:0051083">
    <property type="term" value="P:'de novo' cotranslational protein folding"/>
    <property type="evidence" value="ECO:0007669"/>
    <property type="project" value="TreeGrafter"/>
</dbReference>
<dbReference type="AlphaFoldDB" id="A0A7X1E6A6"/>
<dbReference type="InterPro" id="IPR008881">
    <property type="entry name" value="Trigger_fac_ribosome-bd_bac"/>
</dbReference>
<evidence type="ECO:0000256" key="5">
    <source>
        <dbReference type="ARBA" id="ARBA00023110"/>
    </source>
</evidence>
<evidence type="ECO:0000256" key="4">
    <source>
        <dbReference type="ARBA" id="ARBA00016902"/>
    </source>
</evidence>
<dbReference type="GO" id="GO:0015031">
    <property type="term" value="P:protein transport"/>
    <property type="evidence" value="ECO:0007669"/>
    <property type="project" value="UniProtKB-UniRule"/>
</dbReference>
<dbReference type="Proteomes" id="UP000525652">
    <property type="component" value="Unassembled WGS sequence"/>
</dbReference>
<dbReference type="HAMAP" id="MF_00303">
    <property type="entry name" value="Trigger_factor_Tig"/>
    <property type="match status" value="1"/>
</dbReference>
<keyword evidence="9" id="KW-0131">Cell cycle</keyword>
<dbReference type="InterPro" id="IPR027304">
    <property type="entry name" value="Trigger_fact/SurA_dom_sf"/>
</dbReference>
<feature type="domain" description="Trigger factor C-terminal" evidence="11">
    <location>
        <begin position="270"/>
        <end position="428"/>
    </location>
</feature>
<keyword evidence="5 9" id="KW-0697">Rotamase</keyword>
<dbReference type="Gene3D" id="3.10.50.40">
    <property type="match status" value="1"/>
</dbReference>
<dbReference type="Pfam" id="PF05698">
    <property type="entry name" value="Trigger_C"/>
    <property type="match status" value="1"/>
</dbReference>
<evidence type="ECO:0000259" key="10">
    <source>
        <dbReference type="Pfam" id="PF05697"/>
    </source>
</evidence>
<dbReference type="SUPFAM" id="SSF54534">
    <property type="entry name" value="FKBP-like"/>
    <property type="match status" value="1"/>
</dbReference>
<dbReference type="InterPro" id="IPR036611">
    <property type="entry name" value="Trigger_fac_ribosome-bd_sf"/>
</dbReference>
<dbReference type="GO" id="GO:0043335">
    <property type="term" value="P:protein unfolding"/>
    <property type="evidence" value="ECO:0007669"/>
    <property type="project" value="TreeGrafter"/>
</dbReference>
<evidence type="ECO:0000256" key="7">
    <source>
        <dbReference type="ARBA" id="ARBA00023235"/>
    </source>
</evidence>
<dbReference type="PANTHER" id="PTHR30560:SF3">
    <property type="entry name" value="TRIGGER FACTOR-LIKE PROTEIN TIG, CHLOROPLASTIC"/>
    <property type="match status" value="1"/>
</dbReference>
<organism evidence="12 13">
    <name type="scientific">Puniceicoccus vermicola</name>
    <dbReference type="NCBI Taxonomy" id="388746"/>
    <lineage>
        <taxon>Bacteria</taxon>
        <taxon>Pseudomonadati</taxon>
        <taxon>Verrucomicrobiota</taxon>
        <taxon>Opitutia</taxon>
        <taxon>Puniceicoccales</taxon>
        <taxon>Puniceicoccaceae</taxon>
        <taxon>Puniceicoccus</taxon>
    </lineage>
</organism>
<evidence type="ECO:0000313" key="12">
    <source>
        <dbReference type="EMBL" id="MBC2604039.1"/>
    </source>
</evidence>